<evidence type="ECO:0000256" key="3">
    <source>
        <dbReference type="ARBA" id="ARBA00022769"/>
    </source>
</evidence>
<dbReference type="PROSITE" id="PS50164">
    <property type="entry name" value="GIY_YIG"/>
    <property type="match status" value="1"/>
</dbReference>
<feature type="domain" description="UvrC family homology region profile" evidence="9">
    <location>
        <begin position="280"/>
        <end position="474"/>
    </location>
</feature>
<dbReference type="CDD" id="cd10434">
    <property type="entry name" value="GIY-YIG_UvrC_Cho"/>
    <property type="match status" value="1"/>
</dbReference>
<comment type="similarity">
    <text evidence="7">Belongs to the UvrC family.</text>
</comment>
<evidence type="ECO:0000256" key="5">
    <source>
        <dbReference type="ARBA" id="ARBA00023204"/>
    </source>
</evidence>
<dbReference type="PANTHER" id="PTHR30562:SF1">
    <property type="entry name" value="UVRABC SYSTEM PROTEIN C"/>
    <property type="match status" value="1"/>
</dbReference>
<evidence type="ECO:0000256" key="1">
    <source>
        <dbReference type="ARBA" id="ARBA00022490"/>
    </source>
</evidence>
<dbReference type="InterPro" id="IPR035901">
    <property type="entry name" value="GIY-YIG_endonuc_sf"/>
</dbReference>
<accession>A0A1M5K2G0</accession>
<dbReference type="STRING" id="1346286.SAMN05444362_1335"/>
<protein>
    <recommendedName>
        <fullName evidence="7">UvrABC system protein C</fullName>
        <shortName evidence="7">Protein UvrC</shortName>
    </recommendedName>
    <alternativeName>
        <fullName evidence="7">Excinuclease ABC subunit C</fullName>
    </alternativeName>
</protein>
<dbReference type="Pfam" id="PF01541">
    <property type="entry name" value="GIY-YIG"/>
    <property type="match status" value="1"/>
</dbReference>
<dbReference type="GO" id="GO:0003677">
    <property type="term" value="F:DNA binding"/>
    <property type="evidence" value="ECO:0007669"/>
    <property type="project" value="UniProtKB-UniRule"/>
</dbReference>
<keyword evidence="5 7" id="KW-0234">DNA repair</keyword>
<dbReference type="InterPro" id="IPR004791">
    <property type="entry name" value="UvrC"/>
</dbReference>
<keyword evidence="11" id="KW-1185">Reference proteome</keyword>
<feature type="domain" description="GIY-YIG" evidence="8">
    <location>
        <begin position="15"/>
        <end position="94"/>
    </location>
</feature>
<dbReference type="GO" id="GO:0005737">
    <property type="term" value="C:cytoplasm"/>
    <property type="evidence" value="ECO:0007669"/>
    <property type="project" value="UniProtKB-SubCell"/>
</dbReference>
<organism evidence="10 11">
    <name type="scientific">Dysgonomonas macrotermitis</name>
    <dbReference type="NCBI Taxonomy" id="1346286"/>
    <lineage>
        <taxon>Bacteria</taxon>
        <taxon>Pseudomonadati</taxon>
        <taxon>Bacteroidota</taxon>
        <taxon>Bacteroidia</taxon>
        <taxon>Bacteroidales</taxon>
        <taxon>Dysgonomonadaceae</taxon>
        <taxon>Dysgonomonas</taxon>
    </lineage>
</organism>
<evidence type="ECO:0000256" key="2">
    <source>
        <dbReference type="ARBA" id="ARBA00022763"/>
    </source>
</evidence>
<name>A0A1M5K2G0_9BACT</name>
<dbReference type="SUPFAM" id="SSF82771">
    <property type="entry name" value="GIY-YIG endonuclease"/>
    <property type="match status" value="1"/>
</dbReference>
<proteinExistence type="inferred from homology"/>
<dbReference type="InterPro" id="IPR050066">
    <property type="entry name" value="UvrABC_protein_C"/>
</dbReference>
<dbReference type="GO" id="GO:0006289">
    <property type="term" value="P:nucleotide-excision repair"/>
    <property type="evidence" value="ECO:0007669"/>
    <property type="project" value="UniProtKB-UniRule"/>
</dbReference>
<dbReference type="EMBL" id="FQUC01000033">
    <property type="protein sequence ID" value="SHG46523.1"/>
    <property type="molecule type" value="Genomic_DNA"/>
</dbReference>
<dbReference type="Pfam" id="PF08459">
    <property type="entry name" value="UvrC_RNaseH_dom"/>
    <property type="match status" value="1"/>
</dbReference>
<dbReference type="GO" id="GO:0009432">
    <property type="term" value="P:SOS response"/>
    <property type="evidence" value="ECO:0007669"/>
    <property type="project" value="UniProtKB-UniRule"/>
</dbReference>
<dbReference type="Gene3D" id="3.30.420.340">
    <property type="entry name" value="UvrC, RNAse H endonuclease domain"/>
    <property type="match status" value="1"/>
</dbReference>
<dbReference type="InterPro" id="IPR038476">
    <property type="entry name" value="UvrC_RNase_H_dom_sf"/>
</dbReference>
<gene>
    <name evidence="7" type="primary">uvrC</name>
    <name evidence="10" type="ORF">SAMN05444362_1335</name>
</gene>
<dbReference type="InterPro" id="IPR047296">
    <property type="entry name" value="GIY-YIG_UvrC_Cho"/>
</dbReference>
<dbReference type="RefSeq" id="WP_062178412.1">
    <property type="nucleotide sequence ID" value="NZ_BBXL01000005.1"/>
</dbReference>
<dbReference type="Pfam" id="PF22920">
    <property type="entry name" value="UvrC_RNaseH"/>
    <property type="match status" value="1"/>
</dbReference>
<dbReference type="NCBIfam" id="TIGR00194">
    <property type="entry name" value="uvrC"/>
    <property type="match status" value="1"/>
</dbReference>
<keyword evidence="2 7" id="KW-0227">DNA damage</keyword>
<evidence type="ECO:0000256" key="4">
    <source>
        <dbReference type="ARBA" id="ARBA00022881"/>
    </source>
</evidence>
<dbReference type="InterPro" id="IPR010994">
    <property type="entry name" value="RuvA_2-like"/>
</dbReference>
<dbReference type="SMART" id="SM00465">
    <property type="entry name" value="GIYc"/>
    <property type="match status" value="1"/>
</dbReference>
<evidence type="ECO:0000313" key="11">
    <source>
        <dbReference type="Proteomes" id="UP000184480"/>
    </source>
</evidence>
<comment type="subcellular location">
    <subcellularLocation>
        <location evidence="7">Cytoplasm</location>
    </subcellularLocation>
</comment>
<comment type="subunit">
    <text evidence="7">Interacts with UvrB in an incision complex.</text>
</comment>
<dbReference type="AlphaFoldDB" id="A0A1M5K2G0"/>
<dbReference type="Gene3D" id="3.40.1440.10">
    <property type="entry name" value="GIY-YIG endonuclease"/>
    <property type="match status" value="1"/>
</dbReference>
<dbReference type="InterPro" id="IPR000305">
    <property type="entry name" value="GIY-YIG_endonuc"/>
</dbReference>
<comment type="function">
    <text evidence="7">The UvrABC repair system catalyzes the recognition and processing of DNA lesions. UvrC both incises the 5' and 3' sides of the lesion. The N-terminal half is responsible for the 3' incision and the C-terminal half is responsible for the 5' incision.</text>
</comment>
<keyword evidence="4 7" id="KW-0267">Excision nuclease</keyword>
<keyword evidence="1 7" id="KW-0963">Cytoplasm</keyword>
<dbReference type="SUPFAM" id="SSF47781">
    <property type="entry name" value="RuvA domain 2-like"/>
    <property type="match status" value="1"/>
</dbReference>
<dbReference type="PANTHER" id="PTHR30562">
    <property type="entry name" value="UVRC/OXIDOREDUCTASE"/>
    <property type="match status" value="1"/>
</dbReference>
<dbReference type="Proteomes" id="UP000184480">
    <property type="component" value="Unassembled WGS sequence"/>
</dbReference>
<evidence type="ECO:0000259" key="8">
    <source>
        <dbReference type="PROSITE" id="PS50164"/>
    </source>
</evidence>
<dbReference type="FunFam" id="3.40.1440.10:FF:000001">
    <property type="entry name" value="UvrABC system protein C"/>
    <property type="match status" value="1"/>
</dbReference>
<evidence type="ECO:0000259" key="9">
    <source>
        <dbReference type="PROSITE" id="PS50165"/>
    </source>
</evidence>
<dbReference type="InterPro" id="IPR041663">
    <property type="entry name" value="DisA/LigA_HHH"/>
</dbReference>
<evidence type="ECO:0000313" key="10">
    <source>
        <dbReference type="EMBL" id="SHG46523.1"/>
    </source>
</evidence>
<sequence>MQNEYLKNIIQNIPEKPGCYQYFDDKGTIIYVGKAKNLKKRVSSYFTKTHQDSPKTRILVSKIRDIKYIVVDTEEDTLLLENNLIKEYQPRYNVLLKDDKTYASIVIRNEFFPRVYQTRNIIKDGSQYFGPYTSVVSIRALLEIIHKLYPIRTCTLNLTPENIKAGKFKVCLEYHIKRCKGPCEGLQSLEEYNQNIDSIRQILKGDINIVSKQLFEQMQKYSEEFKFEEAQKLKEKYVLIENFKQKSTVVSSIMYNIDIFGFDEDENSAYINYLSVHNGAVIRAYTFEYKKKLDEPKEELLGLGIMEIKNRFINLSKEIVVPFIPDLSLQNVEFTIPQRGDKLKLLNLSLQNVKQYKVDKLKRAESLNPEQRSIRIVKGIQNDLHLKELPIHIECFDNSNIQGTNPVSACVVFKMAKPAKKDYRHFIVKTVEGPDDFSTMREVVYRRYHRLVEEGQTLPQLIVIDGGKGQLSAACESLKELNLYGKIAIVGIAKRLEEIYYPEDSIPLYLDKNSESLKVIQHMRDEAHRFGITFHRNRRSKGQTVSELDSIKGIGEETKKALLTHFKSLKRLKQAQQPEIEAIVGKHKAKLLIDYFQSAENQNKEP</sequence>
<reference evidence="11" key="1">
    <citation type="submission" date="2016-11" db="EMBL/GenBank/DDBJ databases">
        <authorList>
            <person name="Varghese N."/>
            <person name="Submissions S."/>
        </authorList>
    </citation>
    <scope>NUCLEOTIDE SEQUENCE [LARGE SCALE GENOMIC DNA]</scope>
    <source>
        <strain evidence="11">DSM 27370</strain>
    </source>
</reference>
<dbReference type="PROSITE" id="PS50165">
    <property type="entry name" value="UVRC"/>
    <property type="match status" value="1"/>
</dbReference>
<keyword evidence="3 7" id="KW-0228">DNA excision</keyword>
<dbReference type="InterPro" id="IPR001162">
    <property type="entry name" value="UvrC_RNase_H_dom"/>
</dbReference>
<evidence type="ECO:0000256" key="7">
    <source>
        <dbReference type="HAMAP-Rule" id="MF_00203"/>
    </source>
</evidence>
<keyword evidence="6 7" id="KW-0742">SOS response</keyword>
<dbReference type="HAMAP" id="MF_00203">
    <property type="entry name" value="UvrC"/>
    <property type="match status" value="1"/>
</dbReference>
<dbReference type="SUPFAM" id="SSF46600">
    <property type="entry name" value="C-terminal UvrC-binding domain of UvrB"/>
    <property type="match status" value="1"/>
</dbReference>
<dbReference type="InterPro" id="IPR036876">
    <property type="entry name" value="UVR_dom_sf"/>
</dbReference>
<dbReference type="GO" id="GO:0009381">
    <property type="term" value="F:excinuclease ABC activity"/>
    <property type="evidence" value="ECO:0007669"/>
    <property type="project" value="UniProtKB-UniRule"/>
</dbReference>
<evidence type="ECO:0000256" key="6">
    <source>
        <dbReference type="ARBA" id="ARBA00023236"/>
    </source>
</evidence>
<dbReference type="OrthoDB" id="9804933at2"/>
<dbReference type="Gene3D" id="1.10.150.20">
    <property type="entry name" value="5' to 3' exonuclease, C-terminal subdomain"/>
    <property type="match status" value="1"/>
</dbReference>
<dbReference type="Pfam" id="PF12826">
    <property type="entry name" value="HHH_2"/>
    <property type="match status" value="1"/>
</dbReference>
<dbReference type="GO" id="GO:0009380">
    <property type="term" value="C:excinuclease repair complex"/>
    <property type="evidence" value="ECO:0007669"/>
    <property type="project" value="InterPro"/>
</dbReference>